<dbReference type="OrthoDB" id="9805408at2"/>
<protein>
    <recommendedName>
        <fullName evidence="3 8">Diaminopimelate epimerase</fullName>
        <shortName evidence="8">DAP epimerase</shortName>
        <ecNumber evidence="3 8">5.1.1.7</ecNumber>
    </recommendedName>
    <alternativeName>
        <fullName evidence="8">PLP-independent amino acid racemase</fullName>
    </alternativeName>
</protein>
<comment type="catalytic activity">
    <reaction evidence="7 8">
        <text>(2S,6S)-2,6-diaminopimelate = meso-2,6-diaminopimelate</text>
        <dbReference type="Rhea" id="RHEA:15393"/>
        <dbReference type="ChEBI" id="CHEBI:57609"/>
        <dbReference type="ChEBI" id="CHEBI:57791"/>
        <dbReference type="EC" id="5.1.1.7"/>
    </reaction>
</comment>
<keyword evidence="8" id="KW-0963">Cytoplasm</keyword>
<dbReference type="InterPro" id="IPR001653">
    <property type="entry name" value="DAP_epimerase_DapF"/>
</dbReference>
<dbReference type="PANTHER" id="PTHR31689">
    <property type="entry name" value="DIAMINOPIMELATE EPIMERASE, CHLOROPLASTIC"/>
    <property type="match status" value="1"/>
</dbReference>
<dbReference type="UniPathway" id="UPA00034">
    <property type="reaction ID" value="UER00025"/>
</dbReference>
<comment type="subunit">
    <text evidence="8">Homodimer.</text>
</comment>
<keyword evidence="6 8" id="KW-0413">Isomerase</keyword>
<gene>
    <name evidence="8 10" type="primary">dapF</name>
    <name evidence="10" type="ORF">NN4_19630</name>
</gene>
<keyword evidence="5 8" id="KW-0457">Lysine biosynthesis</keyword>
<dbReference type="PROSITE" id="PS01326">
    <property type="entry name" value="DAP_EPIMERASE"/>
    <property type="match status" value="1"/>
</dbReference>
<comment type="function">
    <text evidence="8">Catalyzes the stereoinversion of LL-2,6-diaminopimelate (L,L-DAP) to meso-diaminopimelate (meso-DAP), a precursor of L-lysine and an essential component of the bacterial peptidoglycan.</text>
</comment>
<feature type="site" description="Could be important to modulate the pK values of the two catalytic cysteine residues" evidence="8">
    <location>
        <position position="142"/>
    </location>
</feature>
<name>A0A511M9V4_9NOCA</name>
<evidence type="ECO:0000256" key="7">
    <source>
        <dbReference type="ARBA" id="ARBA00051712"/>
    </source>
</evidence>
<dbReference type="GO" id="GO:0005829">
    <property type="term" value="C:cytosol"/>
    <property type="evidence" value="ECO:0007669"/>
    <property type="project" value="TreeGrafter"/>
</dbReference>
<comment type="pathway">
    <text evidence="1 8">Amino-acid biosynthesis; L-lysine biosynthesis via DAP pathway; DL-2,6-diaminopimelate from LL-2,6-diaminopimelate: step 1/1.</text>
</comment>
<feature type="binding site" evidence="8">
    <location>
        <begin position="191"/>
        <end position="192"/>
    </location>
    <ligand>
        <name>substrate</name>
    </ligand>
</feature>
<dbReference type="HAMAP" id="MF_00197">
    <property type="entry name" value="DAP_epimerase"/>
    <property type="match status" value="1"/>
</dbReference>
<dbReference type="GO" id="GO:0009089">
    <property type="term" value="P:lysine biosynthetic process via diaminopimelate"/>
    <property type="evidence" value="ECO:0007669"/>
    <property type="project" value="UniProtKB-UniRule"/>
</dbReference>
<dbReference type="AlphaFoldDB" id="A0A511M9V4"/>
<evidence type="ECO:0000256" key="1">
    <source>
        <dbReference type="ARBA" id="ARBA00005196"/>
    </source>
</evidence>
<comment type="caution">
    <text evidence="8">Lacks conserved residue(s) required for the propagation of feature annotation.</text>
</comment>
<feature type="binding site" evidence="8">
    <location>
        <begin position="202"/>
        <end position="203"/>
    </location>
    <ligand>
        <name>substrate</name>
    </ligand>
</feature>
<feature type="active site" description="Proton donor" evidence="8">
    <location>
        <position position="70"/>
    </location>
</feature>
<feature type="site" description="Could be important to modulate the pK values of the two catalytic cysteine residues" evidence="8">
    <location>
        <position position="191"/>
    </location>
</feature>
<evidence type="ECO:0000256" key="6">
    <source>
        <dbReference type="ARBA" id="ARBA00023235"/>
    </source>
</evidence>
<feature type="active site" evidence="9">
    <location>
        <position position="70"/>
    </location>
</feature>
<dbReference type="SUPFAM" id="SSF54506">
    <property type="entry name" value="Diaminopimelate epimerase-like"/>
    <property type="match status" value="2"/>
</dbReference>
<dbReference type="GO" id="GO:0008837">
    <property type="term" value="F:diaminopimelate epimerase activity"/>
    <property type="evidence" value="ECO:0007669"/>
    <property type="project" value="UniProtKB-UniRule"/>
</dbReference>
<organism evidence="10 11">
    <name type="scientific">Nocardia ninae NBRC 108245</name>
    <dbReference type="NCBI Taxonomy" id="1210091"/>
    <lineage>
        <taxon>Bacteria</taxon>
        <taxon>Bacillati</taxon>
        <taxon>Actinomycetota</taxon>
        <taxon>Actinomycetes</taxon>
        <taxon>Mycobacteriales</taxon>
        <taxon>Nocardiaceae</taxon>
        <taxon>Nocardia</taxon>
    </lineage>
</organism>
<proteinExistence type="inferred from homology"/>
<feature type="active site" description="Proton acceptor" evidence="8">
    <location>
        <position position="201"/>
    </location>
</feature>
<feature type="binding site" evidence="8">
    <location>
        <position position="61"/>
    </location>
    <ligand>
        <name>substrate</name>
    </ligand>
</feature>
<keyword evidence="4 8" id="KW-0028">Amino-acid biosynthesis</keyword>
<dbReference type="Proteomes" id="UP000321424">
    <property type="component" value="Unassembled WGS sequence"/>
</dbReference>
<dbReference type="NCBIfam" id="TIGR00652">
    <property type="entry name" value="DapF"/>
    <property type="match status" value="1"/>
</dbReference>
<reference evidence="10 11" key="1">
    <citation type="submission" date="2019-07" db="EMBL/GenBank/DDBJ databases">
        <title>Whole genome shotgun sequence of Nocardia ninae NBRC 108245.</title>
        <authorList>
            <person name="Hosoyama A."/>
            <person name="Uohara A."/>
            <person name="Ohji S."/>
            <person name="Ichikawa N."/>
        </authorList>
    </citation>
    <scope>NUCLEOTIDE SEQUENCE [LARGE SCALE GENOMIC DNA]</scope>
    <source>
        <strain evidence="10 11">NBRC 108245</strain>
    </source>
</reference>
<comment type="similarity">
    <text evidence="2 8">Belongs to the diaminopimelate epimerase family.</text>
</comment>
<sequence>MYFDKLHGAGNDFILVDSVEAGWADRAEELCARRTGIGADGLVIVSRLSADPVVVDVAVFNRDGSVGPMCGNALRCVAWVVARDSSVAEMTLIMSGVEHQARVDAAGVWVTAEVGEVHSEFLRAEVDGHTMWFDSAYTGTEHMVTIVENVDEVDVVRWGRVVRHDRALPLGANVNFIEAVGPRELKIRTYERGVEQETLSCGSGAVAAAAIASTRDLLEGDGQITVHNRSGTPLLVRPHSVRTARTRWLGGPVTHVFSGRLT</sequence>
<feature type="binding site" evidence="8">
    <location>
        <begin position="71"/>
        <end position="72"/>
    </location>
    <ligand>
        <name>substrate</name>
    </ligand>
</feature>
<feature type="binding site" evidence="8">
    <location>
        <position position="173"/>
    </location>
    <ligand>
        <name>substrate</name>
    </ligand>
</feature>
<evidence type="ECO:0000313" key="11">
    <source>
        <dbReference type="Proteomes" id="UP000321424"/>
    </source>
</evidence>
<evidence type="ECO:0000256" key="8">
    <source>
        <dbReference type="HAMAP-Rule" id="MF_00197"/>
    </source>
</evidence>
<dbReference type="Pfam" id="PF01678">
    <property type="entry name" value="DAP_epimerase"/>
    <property type="match status" value="2"/>
</dbReference>
<evidence type="ECO:0000313" key="10">
    <source>
        <dbReference type="EMBL" id="GEM37444.1"/>
    </source>
</evidence>
<evidence type="ECO:0000256" key="9">
    <source>
        <dbReference type="PROSITE-ProRule" id="PRU10125"/>
    </source>
</evidence>
<evidence type="ECO:0000256" key="5">
    <source>
        <dbReference type="ARBA" id="ARBA00023154"/>
    </source>
</evidence>
<accession>A0A511M9V4</accession>
<dbReference type="EMBL" id="BJXA01000009">
    <property type="protein sequence ID" value="GEM37444.1"/>
    <property type="molecule type" value="Genomic_DNA"/>
</dbReference>
<dbReference type="PANTHER" id="PTHR31689:SF0">
    <property type="entry name" value="DIAMINOPIMELATE EPIMERASE"/>
    <property type="match status" value="1"/>
</dbReference>
<feature type="binding site" evidence="8">
    <location>
        <position position="11"/>
    </location>
    <ligand>
        <name>substrate</name>
    </ligand>
</feature>
<dbReference type="InterPro" id="IPR018510">
    <property type="entry name" value="DAP_epimerase_AS"/>
</dbReference>
<dbReference type="Gene3D" id="3.10.310.10">
    <property type="entry name" value="Diaminopimelate Epimerase, Chain A, domain 1"/>
    <property type="match status" value="2"/>
</dbReference>
<evidence type="ECO:0000256" key="2">
    <source>
        <dbReference type="ARBA" id="ARBA00010219"/>
    </source>
</evidence>
<keyword evidence="11" id="KW-1185">Reference proteome</keyword>
<comment type="subcellular location">
    <subcellularLocation>
        <location evidence="8">Cytoplasm</location>
    </subcellularLocation>
</comment>
<comment type="caution">
    <text evidence="10">The sequence shown here is derived from an EMBL/GenBank/DDBJ whole genome shotgun (WGS) entry which is preliminary data.</text>
</comment>
<dbReference type="EC" id="5.1.1.7" evidence="3 8"/>
<evidence type="ECO:0000256" key="4">
    <source>
        <dbReference type="ARBA" id="ARBA00022605"/>
    </source>
</evidence>
<evidence type="ECO:0000256" key="3">
    <source>
        <dbReference type="ARBA" id="ARBA00013080"/>
    </source>
</evidence>